<accession>W4VMI3</accession>
<name>W4VMI3_9BACI</name>
<reference evidence="2 3" key="1">
    <citation type="journal article" date="2014" name="Genome Announc.">
        <title>Draft Genome Sequence of the Boron-Tolerant and Moderately Halotolerant Bacterium Gracilibacillus boraciitolerans JCM 21714T.</title>
        <authorList>
            <person name="Ahmed I."/>
            <person name="Oshima K."/>
            <person name="Suda W."/>
            <person name="Kitamura K."/>
            <person name="Iida T."/>
            <person name="Ohmori Y."/>
            <person name="Fujiwara T."/>
            <person name="Hattori M."/>
            <person name="Ohkuma M."/>
        </authorList>
    </citation>
    <scope>NUCLEOTIDE SEQUENCE [LARGE SCALE GENOMIC DNA]</scope>
    <source>
        <strain evidence="2 3">JCM 21714</strain>
    </source>
</reference>
<dbReference type="eggNOG" id="ENOG50335EG">
    <property type="taxonomic scope" value="Bacteria"/>
</dbReference>
<gene>
    <name evidence="2" type="ORF">JCM21714_3790</name>
</gene>
<dbReference type="AlphaFoldDB" id="W4VMI3"/>
<organism evidence="2 3">
    <name type="scientific">Gracilibacillus boraciitolerans JCM 21714</name>
    <dbReference type="NCBI Taxonomy" id="1298598"/>
    <lineage>
        <taxon>Bacteria</taxon>
        <taxon>Bacillati</taxon>
        <taxon>Bacillota</taxon>
        <taxon>Bacilli</taxon>
        <taxon>Bacillales</taxon>
        <taxon>Bacillaceae</taxon>
        <taxon>Gracilibacillus</taxon>
    </lineage>
</organism>
<dbReference type="RefSeq" id="WP_035725252.1">
    <property type="nucleotide sequence ID" value="NZ_BAVS01000027.1"/>
</dbReference>
<keyword evidence="3" id="KW-1185">Reference proteome</keyword>
<dbReference type="STRING" id="1298598.JCM21714_3790"/>
<dbReference type="InterPro" id="IPR054335">
    <property type="entry name" value="DuOB_dom"/>
</dbReference>
<dbReference type="Pfam" id="PF22557">
    <property type="entry name" value="DuOB"/>
    <property type="match status" value="1"/>
</dbReference>
<dbReference type="EMBL" id="BAVS01000027">
    <property type="protein sequence ID" value="GAE94615.1"/>
    <property type="molecule type" value="Genomic_DNA"/>
</dbReference>
<protein>
    <recommendedName>
        <fullName evidence="1">Dual OB-containing domain-containing protein</fullName>
    </recommendedName>
</protein>
<dbReference type="Proteomes" id="UP000019102">
    <property type="component" value="Unassembled WGS sequence"/>
</dbReference>
<feature type="domain" description="Dual OB-containing" evidence="1">
    <location>
        <begin position="1"/>
        <end position="139"/>
    </location>
</feature>
<comment type="caution">
    <text evidence="2">The sequence shown here is derived from an EMBL/GenBank/DDBJ whole genome shotgun (WGS) entry which is preliminary data.</text>
</comment>
<evidence type="ECO:0000313" key="2">
    <source>
        <dbReference type="EMBL" id="GAE94615.1"/>
    </source>
</evidence>
<dbReference type="OrthoDB" id="2971139at2"/>
<proteinExistence type="predicted"/>
<evidence type="ECO:0000313" key="3">
    <source>
        <dbReference type="Proteomes" id="UP000019102"/>
    </source>
</evidence>
<sequence>MRIVISAVTKAFDKYCIAGLTENGQWVRPIPNSFTTRFWEESDLRFGNKNDFLRSGDIIEFQGYEPTSFQHENHIEDIVVKDGKITFLRRYSNYELINFLVGKEDNRTIFQNTVHANGRSLCLVKPDQIRFEVTKYFDQPKKPKLVLNKQEFST</sequence>
<evidence type="ECO:0000259" key="1">
    <source>
        <dbReference type="Pfam" id="PF22557"/>
    </source>
</evidence>